<gene>
    <name evidence="2" type="ORF">OCH74_06175</name>
</gene>
<evidence type="ECO:0000259" key="1">
    <source>
        <dbReference type="Pfam" id="PF18756"/>
    </source>
</evidence>
<organism evidence="2 3">
    <name type="scientific">Bifidobacterium thermacidophilum</name>
    <dbReference type="NCBI Taxonomy" id="246618"/>
    <lineage>
        <taxon>Bacteria</taxon>
        <taxon>Bacillati</taxon>
        <taxon>Actinomycetota</taxon>
        <taxon>Actinomycetes</taxon>
        <taxon>Bifidobacteriales</taxon>
        <taxon>Bifidobacteriaceae</taxon>
        <taxon>Bifidobacterium</taxon>
    </lineage>
</organism>
<accession>A0ABW8KPH2</accession>
<feature type="domain" description="Nucleotide modification associated" evidence="1">
    <location>
        <begin position="2"/>
        <end position="65"/>
    </location>
</feature>
<reference evidence="2 3" key="1">
    <citation type="submission" date="2022-09" db="EMBL/GenBank/DDBJ databases">
        <title>Genome sequencing of four strains from tibetan pig.</title>
        <authorList>
            <person name="Feng J."/>
        </authorList>
    </citation>
    <scope>NUCLEOTIDE SEQUENCE [LARGE SCALE GENOMIC DNA]</scope>
    <source>
        <strain evidence="2 3">11-1-1</strain>
    </source>
</reference>
<proteinExistence type="predicted"/>
<sequence>MLNFGNEVLFAGYLYNRKNKPSYFGAVYEYPEDGRHDCESTIGLCTASEVEFKDDGHAIAWAMNQTKQQTEHTWNGTARLCLSYLYIEDHPYFAYSRQ</sequence>
<keyword evidence="3" id="KW-1185">Reference proteome</keyword>
<evidence type="ECO:0000313" key="3">
    <source>
        <dbReference type="Proteomes" id="UP001620273"/>
    </source>
</evidence>
<dbReference type="RefSeq" id="WP_404441049.1">
    <property type="nucleotide sequence ID" value="NZ_JAOQBW010000003.1"/>
</dbReference>
<comment type="caution">
    <text evidence="2">The sequence shown here is derived from an EMBL/GenBank/DDBJ whole genome shotgun (WGS) entry which is preliminary data.</text>
</comment>
<dbReference type="EMBL" id="JAOQBW010000003">
    <property type="protein sequence ID" value="MFK3576442.1"/>
    <property type="molecule type" value="Genomic_DNA"/>
</dbReference>
<evidence type="ECO:0000313" key="2">
    <source>
        <dbReference type="EMBL" id="MFK3576442.1"/>
    </source>
</evidence>
<dbReference type="InterPro" id="IPR040613">
    <property type="entry name" value="Nmad4"/>
</dbReference>
<protein>
    <recommendedName>
        <fullName evidence="1">Nucleotide modification associated domain-containing protein</fullName>
    </recommendedName>
</protein>
<dbReference type="Pfam" id="PF18756">
    <property type="entry name" value="Nmad4"/>
    <property type="match status" value="1"/>
</dbReference>
<dbReference type="Proteomes" id="UP001620273">
    <property type="component" value="Unassembled WGS sequence"/>
</dbReference>
<name>A0ABW8KPH2_9BIFI</name>